<keyword evidence="1" id="KW-1133">Transmembrane helix</keyword>
<evidence type="ECO:0000259" key="2">
    <source>
        <dbReference type="Pfam" id="PF14219"/>
    </source>
</evidence>
<name>A0ABT1HZ86_STRSD</name>
<comment type="caution">
    <text evidence="3">The sequence shown here is derived from an EMBL/GenBank/DDBJ whole genome shotgun (WGS) entry which is preliminary data.</text>
</comment>
<dbReference type="InterPro" id="IPR025565">
    <property type="entry name" value="DUF4328"/>
</dbReference>
<reference evidence="3 4" key="1">
    <citation type="submission" date="2022-06" db="EMBL/GenBank/DDBJ databases">
        <title>Genomic Encyclopedia of Archaeal and Bacterial Type Strains, Phase II (KMG-II): from individual species to whole genera.</title>
        <authorList>
            <person name="Goeker M."/>
        </authorList>
    </citation>
    <scope>NUCLEOTIDE SEQUENCE [LARGE SCALE GENOMIC DNA]</scope>
    <source>
        <strain evidence="3 4">DSM 40477</strain>
    </source>
</reference>
<feature type="domain" description="DUF4328" evidence="2">
    <location>
        <begin position="134"/>
        <end position="294"/>
    </location>
</feature>
<keyword evidence="4" id="KW-1185">Reference proteome</keyword>
<dbReference type="EMBL" id="JAMTCP010000032">
    <property type="protein sequence ID" value="MCP2260805.1"/>
    <property type="molecule type" value="Genomic_DNA"/>
</dbReference>
<feature type="transmembrane region" description="Helical" evidence="1">
    <location>
        <begin position="271"/>
        <end position="293"/>
    </location>
</feature>
<feature type="transmembrane region" description="Helical" evidence="1">
    <location>
        <begin position="98"/>
        <end position="119"/>
    </location>
</feature>
<evidence type="ECO:0000313" key="3">
    <source>
        <dbReference type="EMBL" id="MCP2260805.1"/>
    </source>
</evidence>
<dbReference type="Pfam" id="PF14219">
    <property type="entry name" value="DUF4328"/>
    <property type="match status" value="1"/>
</dbReference>
<evidence type="ECO:0000313" key="4">
    <source>
        <dbReference type="Proteomes" id="UP001205311"/>
    </source>
</evidence>
<keyword evidence="1" id="KW-0472">Membrane</keyword>
<feature type="transmembrane region" description="Helical" evidence="1">
    <location>
        <begin position="231"/>
        <end position="251"/>
    </location>
</feature>
<sequence>MVCALCGTPLSPHTTTCEGCGTTNAGPAPGVAVPPASVPPAPAAAAAPVPAAAPMPPAVSVPTAAPEAAPPIGGLPSVPQLGALGGTPPAPLLPIRGLAIAVISLLGVWVVVTLGLMAVNIHRIWLISRLFDADAAVDIDGLDTNDTLHVAATILQFMALVATAVVFIVWMFRARDNAEATVPAPHRLGRPWLVLGWGVPVVNLWFPKRIMDDIWRASHPSTPAGSRDLDVTARPALGYAWWAAWLTQLLLDRVVSHLLRSDSLDDIRLAAVVDANSAPIGIAAAVLVSLLVWRTSDFQERRRARILGLS</sequence>
<protein>
    <recommendedName>
        <fullName evidence="2">DUF4328 domain-containing protein</fullName>
    </recommendedName>
</protein>
<evidence type="ECO:0000256" key="1">
    <source>
        <dbReference type="SAM" id="Phobius"/>
    </source>
</evidence>
<dbReference type="Proteomes" id="UP001205311">
    <property type="component" value="Unassembled WGS sequence"/>
</dbReference>
<proteinExistence type="predicted"/>
<gene>
    <name evidence="3" type="ORF">LX15_004525</name>
</gene>
<keyword evidence="1" id="KW-0812">Transmembrane</keyword>
<organism evidence="3 4">
    <name type="scientific">Streptoalloteichus tenebrarius (strain ATCC 17920 / DSM 40477 / JCM 4838 / CBS 697.72 / NBRC 16177 / NCIMB 11028 / NRRL B-12390 / A12253. 1 / ISP 5477)</name>
    <name type="common">Streptomyces tenebrarius</name>
    <dbReference type="NCBI Taxonomy" id="1933"/>
    <lineage>
        <taxon>Bacteria</taxon>
        <taxon>Bacillati</taxon>
        <taxon>Actinomycetota</taxon>
        <taxon>Actinomycetes</taxon>
        <taxon>Pseudonocardiales</taxon>
        <taxon>Pseudonocardiaceae</taxon>
        <taxon>Streptoalloteichus</taxon>
    </lineage>
</organism>
<accession>A0ABT1HZ86</accession>
<feature type="transmembrane region" description="Helical" evidence="1">
    <location>
        <begin position="150"/>
        <end position="172"/>
    </location>
</feature>